<evidence type="ECO:0000313" key="2">
    <source>
        <dbReference type="Proteomes" id="UP000822688"/>
    </source>
</evidence>
<protein>
    <submittedName>
        <fullName evidence="1">Uncharacterized protein</fullName>
    </submittedName>
</protein>
<comment type="caution">
    <text evidence="1">The sequence shown here is derived from an EMBL/GenBank/DDBJ whole genome shotgun (WGS) entry which is preliminary data.</text>
</comment>
<dbReference type="AlphaFoldDB" id="A0A8T0H8S7"/>
<organism evidence="1 2">
    <name type="scientific">Ceratodon purpureus</name>
    <name type="common">Fire moss</name>
    <name type="synonym">Dicranum purpureum</name>
    <dbReference type="NCBI Taxonomy" id="3225"/>
    <lineage>
        <taxon>Eukaryota</taxon>
        <taxon>Viridiplantae</taxon>
        <taxon>Streptophyta</taxon>
        <taxon>Embryophyta</taxon>
        <taxon>Bryophyta</taxon>
        <taxon>Bryophytina</taxon>
        <taxon>Bryopsida</taxon>
        <taxon>Dicranidae</taxon>
        <taxon>Pseudoditrichales</taxon>
        <taxon>Ditrichaceae</taxon>
        <taxon>Ceratodon</taxon>
    </lineage>
</organism>
<sequence>MSHGGTLVLLYKSDQGYVTVSLKRLTNDTGVVGQTAPLSASLFAPKWTSLMRGALACSETARQLLSMILALFSLCKKLVSHTLITPMQIAAASNLCAVLIIGWAWW</sequence>
<gene>
    <name evidence="1" type="ORF">KC19_8G193100</name>
</gene>
<dbReference type="Proteomes" id="UP000822688">
    <property type="component" value="Chromosome 8"/>
</dbReference>
<proteinExistence type="predicted"/>
<name>A0A8T0H8S7_CERPU</name>
<dbReference type="EMBL" id="CM026429">
    <property type="protein sequence ID" value="KAG0565472.1"/>
    <property type="molecule type" value="Genomic_DNA"/>
</dbReference>
<keyword evidence="2" id="KW-1185">Reference proteome</keyword>
<accession>A0A8T0H8S7</accession>
<evidence type="ECO:0000313" key="1">
    <source>
        <dbReference type="EMBL" id="KAG0565472.1"/>
    </source>
</evidence>
<reference evidence="1" key="1">
    <citation type="submission" date="2020-06" db="EMBL/GenBank/DDBJ databases">
        <title>WGS assembly of Ceratodon purpureus strain R40.</title>
        <authorList>
            <person name="Carey S.B."/>
            <person name="Jenkins J."/>
            <person name="Shu S."/>
            <person name="Lovell J.T."/>
            <person name="Sreedasyam A."/>
            <person name="Maumus F."/>
            <person name="Tiley G.P."/>
            <person name="Fernandez-Pozo N."/>
            <person name="Barry K."/>
            <person name="Chen C."/>
            <person name="Wang M."/>
            <person name="Lipzen A."/>
            <person name="Daum C."/>
            <person name="Saski C.A."/>
            <person name="Payton A.C."/>
            <person name="Mcbreen J.C."/>
            <person name="Conrad R.E."/>
            <person name="Kollar L.M."/>
            <person name="Olsson S."/>
            <person name="Huttunen S."/>
            <person name="Landis J.B."/>
            <person name="Wickett N.J."/>
            <person name="Johnson M.G."/>
            <person name="Rensing S.A."/>
            <person name="Grimwood J."/>
            <person name="Schmutz J."/>
            <person name="Mcdaniel S.F."/>
        </authorList>
    </citation>
    <scope>NUCLEOTIDE SEQUENCE</scope>
    <source>
        <strain evidence="1">R40</strain>
    </source>
</reference>